<evidence type="ECO:0000256" key="1">
    <source>
        <dbReference type="RuleBase" id="RU000383"/>
    </source>
</evidence>
<dbReference type="AlphaFoldDB" id="A0A9W7CEC4"/>
<dbReference type="PANTHER" id="PTHR10026">
    <property type="entry name" value="CYCLIN"/>
    <property type="match status" value="1"/>
</dbReference>
<reference evidence="3" key="1">
    <citation type="submission" date="2022-07" db="EMBL/GenBank/DDBJ databases">
        <title>Genome analysis of Parmales, a sister group of diatoms, reveals the evolutionary specialization of diatoms from phago-mixotrophs to photoautotrophs.</title>
        <authorList>
            <person name="Ban H."/>
            <person name="Sato S."/>
            <person name="Yoshikawa S."/>
            <person name="Kazumasa Y."/>
            <person name="Nakamura Y."/>
            <person name="Ichinomiya M."/>
            <person name="Saitoh K."/>
            <person name="Sato N."/>
            <person name="Blanc-Mathieu R."/>
            <person name="Endo H."/>
            <person name="Kuwata A."/>
            <person name="Ogata H."/>
        </authorList>
    </citation>
    <scope>NUCLEOTIDE SEQUENCE</scope>
</reference>
<dbReference type="Proteomes" id="UP001165082">
    <property type="component" value="Unassembled WGS sequence"/>
</dbReference>
<dbReference type="EMBL" id="BRXZ01000098">
    <property type="protein sequence ID" value="GMI05017.1"/>
    <property type="molecule type" value="Genomic_DNA"/>
</dbReference>
<dbReference type="GO" id="GO:0031151">
    <property type="term" value="F:histone H3K79 methyltransferase activity"/>
    <property type="evidence" value="ECO:0007669"/>
    <property type="project" value="InterPro"/>
</dbReference>
<name>A0A9W7CEC4_9STRA</name>
<evidence type="ECO:0000313" key="4">
    <source>
        <dbReference type="Proteomes" id="UP001165082"/>
    </source>
</evidence>
<proteinExistence type="inferred from homology"/>
<sequence length="553" mass="61271">MSNLVHHHLIQERWIDPLNEDPNSLPSVASGEMTVEVEARERGEGLQFILYLGKVLNLPRLTWSTALVFYHRFYSRQSFNSHDKLETAIACLFLACKVEETPKKIQQAKSELRDLARTGTGSEEADDYVPMDPKGSNFLLMKDRVLLLERIVLHTLSFDLNITHPYQSLMDEMKKLASNALVRGLYNNAVDEKGSPDPQKVFPQLIFQIATGLVNDSYLTRVCTCVTHEVVAKTAIMIALESVGAQPFKGRTWMQILGLEKRNGEVARFVDMLGERAKGVNLLLSYSDDPLGDIIATINVPILGATIAGIAAVGLSFARLLPSLGAEAFVLTPEEEAACVSVSNAFDSADWEKEEVEEGTKGYINRRRQANEAKEKYQEGKTAREVKDRSLRYSETNLDFLCVLLRAVEPQRGEVLIDLGSGCGRTTLGAAALFPALGKATGIEFLPELVKLSNGYRGKVRGRKASTEFINGDFTDPVVQSKYLPKADIIFATASFFNKGEVERAIEENVKVGARVITVDERLRSKSFKLIEEVVDGAGDLQLNNGYVYEKVA</sequence>
<dbReference type="InterPro" id="IPR036915">
    <property type="entry name" value="Cyclin-like_sf"/>
</dbReference>
<keyword evidence="4" id="KW-1185">Reference proteome</keyword>
<organism evidence="3 4">
    <name type="scientific">Triparma retinervis</name>
    <dbReference type="NCBI Taxonomy" id="2557542"/>
    <lineage>
        <taxon>Eukaryota</taxon>
        <taxon>Sar</taxon>
        <taxon>Stramenopiles</taxon>
        <taxon>Ochrophyta</taxon>
        <taxon>Bolidophyceae</taxon>
        <taxon>Parmales</taxon>
        <taxon>Triparmaceae</taxon>
        <taxon>Triparma</taxon>
    </lineage>
</organism>
<comment type="similarity">
    <text evidence="1">Belongs to the cyclin family.</text>
</comment>
<dbReference type="InterPro" id="IPR043198">
    <property type="entry name" value="Cyclin/Ssn8"/>
</dbReference>
<protein>
    <recommendedName>
        <fullName evidence="2">Cyclin-like domain-containing protein</fullName>
    </recommendedName>
</protein>
<dbReference type="SUPFAM" id="SSF53335">
    <property type="entry name" value="S-adenosyl-L-methionine-dependent methyltransferases"/>
    <property type="match status" value="1"/>
</dbReference>
<dbReference type="GO" id="GO:0016538">
    <property type="term" value="F:cyclin-dependent protein serine/threonine kinase regulator activity"/>
    <property type="evidence" value="ECO:0007669"/>
    <property type="project" value="InterPro"/>
</dbReference>
<gene>
    <name evidence="3" type="ORF">TrRE_jg13540</name>
</gene>
<comment type="caution">
    <text evidence="3">The sequence shown here is derived from an EMBL/GenBank/DDBJ whole genome shotgun (WGS) entry which is preliminary data.</text>
</comment>
<dbReference type="Gene3D" id="1.10.472.10">
    <property type="entry name" value="Cyclin-like"/>
    <property type="match status" value="2"/>
</dbReference>
<accession>A0A9W7CEC4</accession>
<dbReference type="Pfam" id="PF08123">
    <property type="entry name" value="DOT1"/>
    <property type="match status" value="1"/>
</dbReference>
<keyword evidence="1" id="KW-0195">Cyclin</keyword>
<dbReference type="SMART" id="SM00385">
    <property type="entry name" value="CYCLIN"/>
    <property type="match status" value="1"/>
</dbReference>
<dbReference type="SUPFAM" id="SSF47954">
    <property type="entry name" value="Cyclin-like"/>
    <property type="match status" value="2"/>
</dbReference>
<dbReference type="CDD" id="cd02440">
    <property type="entry name" value="AdoMet_MTases"/>
    <property type="match status" value="1"/>
</dbReference>
<dbReference type="InterPro" id="IPR006671">
    <property type="entry name" value="Cyclin_N"/>
</dbReference>
<evidence type="ECO:0000259" key="2">
    <source>
        <dbReference type="SMART" id="SM00385"/>
    </source>
</evidence>
<dbReference type="InterPro" id="IPR029063">
    <property type="entry name" value="SAM-dependent_MTases_sf"/>
</dbReference>
<dbReference type="Pfam" id="PF00134">
    <property type="entry name" value="Cyclin_N"/>
    <property type="match status" value="1"/>
</dbReference>
<dbReference type="GO" id="GO:0006357">
    <property type="term" value="P:regulation of transcription by RNA polymerase II"/>
    <property type="evidence" value="ECO:0007669"/>
    <property type="project" value="InterPro"/>
</dbReference>
<dbReference type="Gene3D" id="3.40.50.150">
    <property type="entry name" value="Vaccinia Virus protein VP39"/>
    <property type="match status" value="1"/>
</dbReference>
<dbReference type="OrthoDB" id="443402at2759"/>
<dbReference type="InterPro" id="IPR013763">
    <property type="entry name" value="Cyclin-like_dom"/>
</dbReference>
<dbReference type="InterPro" id="IPR025789">
    <property type="entry name" value="DOT1_dom"/>
</dbReference>
<evidence type="ECO:0000313" key="3">
    <source>
        <dbReference type="EMBL" id="GMI05017.1"/>
    </source>
</evidence>
<feature type="domain" description="Cyclin-like" evidence="2">
    <location>
        <begin position="47"/>
        <end position="154"/>
    </location>
</feature>